<feature type="region of interest" description="Disordered" evidence="1">
    <location>
        <begin position="50"/>
        <end position="93"/>
    </location>
</feature>
<organism evidence="2 3">
    <name type="scientific">Phytophthora nicotianae P10297</name>
    <dbReference type="NCBI Taxonomy" id="1317064"/>
    <lineage>
        <taxon>Eukaryota</taxon>
        <taxon>Sar</taxon>
        <taxon>Stramenopiles</taxon>
        <taxon>Oomycota</taxon>
        <taxon>Peronosporomycetes</taxon>
        <taxon>Peronosporales</taxon>
        <taxon>Peronosporaceae</taxon>
        <taxon>Phytophthora</taxon>
    </lineage>
</organism>
<sequence>MRQWHLVALNNFTGSGSRASRNSSSILRKIDAPDIDESLGDTVFDEPAAITSGRDETAQSAEDPRVLAGQLSDESDGDEDKAPPPAAVGLLQT</sequence>
<feature type="compositionally biased region" description="Basic and acidic residues" evidence="1">
    <location>
        <begin position="53"/>
        <end position="65"/>
    </location>
</feature>
<dbReference type="EMBL" id="ANIY01000457">
    <property type="protein sequence ID" value="ETP52792.1"/>
    <property type="molecule type" value="Genomic_DNA"/>
</dbReference>
<evidence type="ECO:0000256" key="1">
    <source>
        <dbReference type="SAM" id="MobiDB-lite"/>
    </source>
</evidence>
<gene>
    <name evidence="2" type="ORF">F442_02242</name>
</gene>
<accession>W2ZZJ4</accession>
<evidence type="ECO:0000313" key="3">
    <source>
        <dbReference type="Proteomes" id="UP000018948"/>
    </source>
</evidence>
<protein>
    <submittedName>
        <fullName evidence="2">Uncharacterized protein</fullName>
    </submittedName>
</protein>
<dbReference type="Proteomes" id="UP000018948">
    <property type="component" value="Unassembled WGS sequence"/>
</dbReference>
<evidence type="ECO:0000313" key="2">
    <source>
        <dbReference type="EMBL" id="ETP52792.1"/>
    </source>
</evidence>
<proteinExistence type="predicted"/>
<dbReference type="AlphaFoldDB" id="W2ZZJ4"/>
<name>W2ZZJ4_PHYNI</name>
<comment type="caution">
    <text evidence="2">The sequence shown here is derived from an EMBL/GenBank/DDBJ whole genome shotgun (WGS) entry which is preliminary data.</text>
</comment>
<reference evidence="2 3" key="1">
    <citation type="submission" date="2013-11" db="EMBL/GenBank/DDBJ databases">
        <title>The Genome Sequence of Phytophthora parasitica P10297.</title>
        <authorList>
            <consortium name="The Broad Institute Genomics Platform"/>
            <person name="Russ C."/>
            <person name="Tyler B."/>
            <person name="Panabieres F."/>
            <person name="Shan W."/>
            <person name="Tripathy S."/>
            <person name="Grunwald N."/>
            <person name="Machado M."/>
            <person name="Johnson C.S."/>
            <person name="Walker B."/>
            <person name="Young S.K."/>
            <person name="Zeng Q."/>
            <person name="Gargeya S."/>
            <person name="Fitzgerald M."/>
            <person name="Haas B."/>
            <person name="Abouelleil A."/>
            <person name="Allen A.W."/>
            <person name="Alvarado L."/>
            <person name="Arachchi H.M."/>
            <person name="Berlin A.M."/>
            <person name="Chapman S.B."/>
            <person name="Gainer-Dewar J."/>
            <person name="Goldberg J."/>
            <person name="Griggs A."/>
            <person name="Gujja S."/>
            <person name="Hansen M."/>
            <person name="Howarth C."/>
            <person name="Imamovic A."/>
            <person name="Ireland A."/>
            <person name="Larimer J."/>
            <person name="McCowan C."/>
            <person name="Murphy C."/>
            <person name="Pearson M."/>
            <person name="Poon T.W."/>
            <person name="Priest M."/>
            <person name="Roberts A."/>
            <person name="Saif S."/>
            <person name="Shea T."/>
            <person name="Sisk P."/>
            <person name="Sykes S."/>
            <person name="Wortman J."/>
            <person name="Nusbaum C."/>
            <person name="Birren B."/>
        </authorList>
    </citation>
    <scope>NUCLEOTIDE SEQUENCE [LARGE SCALE GENOMIC DNA]</scope>
    <source>
        <strain evidence="2 3">P10297</strain>
    </source>
</reference>